<dbReference type="Proteomes" id="UP001327560">
    <property type="component" value="Chromosome 3"/>
</dbReference>
<evidence type="ECO:0000313" key="1">
    <source>
        <dbReference type="EMBL" id="WOL00975.1"/>
    </source>
</evidence>
<keyword evidence="1" id="KW-0808">Transferase</keyword>
<protein>
    <submittedName>
        <fullName evidence="1">CDPK-related kinase 3</fullName>
    </submittedName>
</protein>
<proteinExistence type="predicted"/>
<evidence type="ECO:0000313" key="2">
    <source>
        <dbReference type="Proteomes" id="UP001327560"/>
    </source>
</evidence>
<sequence length="100" mass="11191">MTNAGPIPDFPLHYPHSTDYTQSSVVQDEVSGVGAGGVPEAEQPLDKNFGYERNFAAKHELDKEVGRGLFVQVCSTRIRRTRTAWWPSRSSPKLRCRSLT</sequence>
<keyword evidence="2" id="KW-1185">Reference proteome</keyword>
<gene>
    <name evidence="1" type="ORF">Cni_G09688</name>
</gene>
<dbReference type="AlphaFoldDB" id="A0AAQ3Q9W4"/>
<keyword evidence="1" id="KW-0418">Kinase</keyword>
<organism evidence="1 2">
    <name type="scientific">Canna indica</name>
    <name type="common">Indian-shot</name>
    <dbReference type="NCBI Taxonomy" id="4628"/>
    <lineage>
        <taxon>Eukaryota</taxon>
        <taxon>Viridiplantae</taxon>
        <taxon>Streptophyta</taxon>
        <taxon>Embryophyta</taxon>
        <taxon>Tracheophyta</taxon>
        <taxon>Spermatophyta</taxon>
        <taxon>Magnoliopsida</taxon>
        <taxon>Liliopsida</taxon>
        <taxon>Zingiberales</taxon>
        <taxon>Cannaceae</taxon>
        <taxon>Canna</taxon>
    </lineage>
</organism>
<name>A0AAQ3Q9W4_9LILI</name>
<accession>A0AAQ3Q9W4</accession>
<dbReference type="GO" id="GO:0016301">
    <property type="term" value="F:kinase activity"/>
    <property type="evidence" value="ECO:0007669"/>
    <property type="project" value="UniProtKB-KW"/>
</dbReference>
<dbReference type="EMBL" id="CP136892">
    <property type="protein sequence ID" value="WOL00975.1"/>
    <property type="molecule type" value="Genomic_DNA"/>
</dbReference>
<reference evidence="1 2" key="1">
    <citation type="submission" date="2023-10" db="EMBL/GenBank/DDBJ databases">
        <title>Chromosome-scale genome assembly provides insights into flower coloration mechanisms of Canna indica.</title>
        <authorList>
            <person name="Li C."/>
        </authorList>
    </citation>
    <scope>NUCLEOTIDE SEQUENCE [LARGE SCALE GENOMIC DNA]</scope>
    <source>
        <tissue evidence="1">Flower</tissue>
    </source>
</reference>